<dbReference type="PROSITE" id="PS50846">
    <property type="entry name" value="HMA_2"/>
    <property type="match status" value="1"/>
</dbReference>
<dbReference type="AlphaFoldDB" id="A0A2W4U1I4"/>
<reference evidence="3" key="1">
    <citation type="submission" date="2018-04" db="EMBL/GenBank/DDBJ databases">
        <authorList>
            <person name="Cornet L."/>
        </authorList>
    </citation>
    <scope>NUCLEOTIDE SEQUENCE [LARGE SCALE GENOMIC DNA]</scope>
</reference>
<dbReference type="Gene3D" id="3.30.70.100">
    <property type="match status" value="1"/>
</dbReference>
<sequence>MKLQLNVPNMACGSCAKTITNAIKEVDQNAKVEADPKTKRVEVETESSESSIKQAIKNAGYAAA</sequence>
<name>A0A2W4U1I4_9CYAN</name>
<dbReference type="Pfam" id="PF00403">
    <property type="entry name" value="HMA"/>
    <property type="match status" value="1"/>
</dbReference>
<dbReference type="InterPro" id="IPR036163">
    <property type="entry name" value="HMA_dom_sf"/>
</dbReference>
<comment type="caution">
    <text evidence="2">The sequence shown here is derived from an EMBL/GenBank/DDBJ whole genome shotgun (WGS) entry which is preliminary data.</text>
</comment>
<dbReference type="EMBL" id="QBMC01000201">
    <property type="protein sequence ID" value="PZO11139.1"/>
    <property type="molecule type" value="Genomic_DNA"/>
</dbReference>
<dbReference type="SUPFAM" id="SSF55008">
    <property type="entry name" value="HMA, heavy metal-associated domain"/>
    <property type="match status" value="1"/>
</dbReference>
<reference evidence="2 3" key="2">
    <citation type="submission" date="2018-06" db="EMBL/GenBank/DDBJ databases">
        <title>Metagenomic assembly of (sub)arctic Cyanobacteria and their associated microbiome from non-axenic cultures.</title>
        <authorList>
            <person name="Baurain D."/>
        </authorList>
    </citation>
    <scope>NUCLEOTIDE SEQUENCE [LARGE SCALE GENOMIC DNA]</scope>
    <source>
        <strain evidence="2">ULC129bin1</strain>
    </source>
</reference>
<evidence type="ECO:0000313" key="3">
    <source>
        <dbReference type="Proteomes" id="UP000249354"/>
    </source>
</evidence>
<feature type="domain" description="HMA" evidence="1">
    <location>
        <begin position="1"/>
        <end position="64"/>
    </location>
</feature>
<gene>
    <name evidence="2" type="ORF">DCF25_19990</name>
</gene>
<protein>
    <submittedName>
        <fullName evidence="2">Heavy metal transporter</fullName>
    </submittedName>
</protein>
<dbReference type="InterPro" id="IPR006121">
    <property type="entry name" value="HMA_dom"/>
</dbReference>
<proteinExistence type="predicted"/>
<dbReference type="CDD" id="cd00371">
    <property type="entry name" value="HMA"/>
    <property type="match status" value="1"/>
</dbReference>
<dbReference type="Proteomes" id="UP000249354">
    <property type="component" value="Unassembled WGS sequence"/>
</dbReference>
<organism evidence="2 3">
    <name type="scientific">Leptolyngbya foveolarum</name>
    <dbReference type="NCBI Taxonomy" id="47253"/>
    <lineage>
        <taxon>Bacteria</taxon>
        <taxon>Bacillati</taxon>
        <taxon>Cyanobacteriota</taxon>
        <taxon>Cyanophyceae</taxon>
        <taxon>Leptolyngbyales</taxon>
        <taxon>Leptolyngbyaceae</taxon>
        <taxon>Leptolyngbya group</taxon>
        <taxon>Leptolyngbya</taxon>
    </lineage>
</organism>
<accession>A0A2W4U1I4</accession>
<dbReference type="GO" id="GO:0046872">
    <property type="term" value="F:metal ion binding"/>
    <property type="evidence" value="ECO:0007669"/>
    <property type="project" value="InterPro"/>
</dbReference>
<evidence type="ECO:0000259" key="1">
    <source>
        <dbReference type="PROSITE" id="PS50846"/>
    </source>
</evidence>
<evidence type="ECO:0000313" key="2">
    <source>
        <dbReference type="EMBL" id="PZO11139.1"/>
    </source>
</evidence>